<feature type="transmembrane region" description="Helical" evidence="5">
    <location>
        <begin position="174"/>
        <end position="197"/>
    </location>
</feature>
<protein>
    <submittedName>
        <fullName evidence="8">MFS domain-containing protein</fullName>
    </submittedName>
</protein>
<gene>
    <name evidence="6" type="ORF">ACOC_LOCUS10497</name>
</gene>
<dbReference type="WBParaSite" id="ACOC_0001049601-mRNA-1">
    <property type="protein sequence ID" value="ACOC_0001049601-mRNA-1"/>
    <property type="gene ID" value="ACOC_0001049601"/>
</dbReference>
<dbReference type="OMA" id="KLAAYWF"/>
<dbReference type="EMBL" id="UYYA01004484">
    <property type="protein sequence ID" value="VDM62082.1"/>
    <property type="molecule type" value="Genomic_DNA"/>
</dbReference>
<feature type="transmembrane region" description="Helical" evidence="5">
    <location>
        <begin position="324"/>
        <end position="342"/>
    </location>
</feature>
<feature type="transmembrane region" description="Helical" evidence="5">
    <location>
        <begin position="300"/>
        <end position="318"/>
    </location>
</feature>
<organism evidence="8">
    <name type="scientific">Angiostrongylus costaricensis</name>
    <name type="common">Nematode worm</name>
    <dbReference type="NCBI Taxonomy" id="334426"/>
    <lineage>
        <taxon>Eukaryota</taxon>
        <taxon>Metazoa</taxon>
        <taxon>Ecdysozoa</taxon>
        <taxon>Nematoda</taxon>
        <taxon>Chromadorea</taxon>
        <taxon>Rhabditida</taxon>
        <taxon>Rhabditina</taxon>
        <taxon>Rhabditomorpha</taxon>
        <taxon>Strongyloidea</taxon>
        <taxon>Metastrongylidae</taxon>
        <taxon>Angiostrongylus</taxon>
    </lineage>
</organism>
<feature type="transmembrane region" description="Helical" evidence="5">
    <location>
        <begin position="148"/>
        <end position="168"/>
    </location>
</feature>
<reference evidence="8" key="1">
    <citation type="submission" date="2017-02" db="UniProtKB">
        <authorList>
            <consortium name="WormBaseParasite"/>
        </authorList>
    </citation>
    <scope>IDENTIFICATION</scope>
</reference>
<evidence type="ECO:0000256" key="5">
    <source>
        <dbReference type="SAM" id="Phobius"/>
    </source>
</evidence>
<dbReference type="SUPFAM" id="SSF103473">
    <property type="entry name" value="MFS general substrate transporter"/>
    <property type="match status" value="1"/>
</dbReference>
<dbReference type="GO" id="GO:0016020">
    <property type="term" value="C:membrane"/>
    <property type="evidence" value="ECO:0007669"/>
    <property type="project" value="UniProtKB-SubCell"/>
</dbReference>
<feature type="transmembrane region" description="Helical" evidence="5">
    <location>
        <begin position="362"/>
        <end position="382"/>
    </location>
</feature>
<dbReference type="OrthoDB" id="422206at2759"/>
<dbReference type="InterPro" id="IPR036259">
    <property type="entry name" value="MFS_trans_sf"/>
</dbReference>
<proteinExistence type="predicted"/>
<dbReference type="Pfam" id="PF07690">
    <property type="entry name" value="MFS_1"/>
    <property type="match status" value="1"/>
</dbReference>
<feature type="transmembrane region" description="Helical" evidence="5">
    <location>
        <begin position="12"/>
        <end position="30"/>
    </location>
</feature>
<evidence type="ECO:0000256" key="3">
    <source>
        <dbReference type="ARBA" id="ARBA00022989"/>
    </source>
</evidence>
<dbReference type="AlphaFoldDB" id="A0A0R3PWG5"/>
<dbReference type="CDD" id="cd17399">
    <property type="entry name" value="MFS_MFSD7"/>
    <property type="match status" value="1"/>
</dbReference>
<feature type="transmembrane region" description="Helical" evidence="5">
    <location>
        <begin position="78"/>
        <end position="96"/>
    </location>
</feature>
<evidence type="ECO:0000313" key="6">
    <source>
        <dbReference type="EMBL" id="VDM62082.1"/>
    </source>
</evidence>
<sequence>MSTVFRTYKRRWIYLLATCLVNFSNGNTWITYSSITFYTNEFYDNTNAALFFNVIFLALSIPVGLLACWWTDRFGLRSAFHIGAWTNFIGNVIRFAGSGEWVSKNVRFPLSFAGQTVVAFAQPFVMFLPTKLAANWFPQNQRAIANTLSSMSNPVGIAVMYSVAPLIVNGSRPAAFPLLTGVCATLATLTVFIALFITRSKPPTPVGPSCDSKIKIPFLDGVKLCIRNKTYLVLAVCLGGGIGLFNTLYTNLQPTLCVIGYSSSFSGGVGTLLIMSGLIGAAIVGVYVDRTGNFEQAMKLTFLIAGIAACSLAISVNYEDEEGWVAASIFLFGAFGFSVYPVGLEMGVEATFPVAEATSTGLIIMMGQIQGVIYVVLTNIFVEKPNNHQLAVQTCADGNSDLRTVVTWSVPFLVWVGCLGLLIIVFVTFFWPSYRRRDYETNRTIKKCKEIT</sequence>
<accession>A0A0R3PWG5</accession>
<feature type="transmembrane region" description="Helical" evidence="5">
    <location>
        <begin position="231"/>
        <end position="249"/>
    </location>
</feature>
<dbReference type="PANTHER" id="PTHR10924">
    <property type="entry name" value="MAJOR FACILITATOR SUPERFAMILY PROTEIN-RELATED"/>
    <property type="match status" value="1"/>
</dbReference>
<name>A0A0R3PWG5_ANGCS</name>
<evidence type="ECO:0000313" key="8">
    <source>
        <dbReference type="WBParaSite" id="ACOC_0001049601-mRNA-1"/>
    </source>
</evidence>
<keyword evidence="7" id="KW-1185">Reference proteome</keyword>
<dbReference type="InterPro" id="IPR049680">
    <property type="entry name" value="FLVCR1-2_SLC49-like"/>
</dbReference>
<keyword evidence="3 5" id="KW-1133">Transmembrane helix</keyword>
<feature type="transmembrane region" description="Helical" evidence="5">
    <location>
        <begin position="50"/>
        <end position="71"/>
    </location>
</feature>
<dbReference type="Proteomes" id="UP000267027">
    <property type="component" value="Unassembled WGS sequence"/>
</dbReference>
<feature type="transmembrane region" description="Helical" evidence="5">
    <location>
        <begin position="412"/>
        <end position="431"/>
    </location>
</feature>
<dbReference type="Gene3D" id="1.20.1250.20">
    <property type="entry name" value="MFS general substrate transporter like domains"/>
    <property type="match status" value="2"/>
</dbReference>
<keyword evidence="4 5" id="KW-0472">Membrane</keyword>
<evidence type="ECO:0000256" key="2">
    <source>
        <dbReference type="ARBA" id="ARBA00022692"/>
    </source>
</evidence>
<evidence type="ECO:0000256" key="4">
    <source>
        <dbReference type="ARBA" id="ARBA00023136"/>
    </source>
</evidence>
<comment type="subcellular location">
    <subcellularLocation>
        <location evidence="1">Membrane</location>
        <topology evidence="1">Multi-pass membrane protein</topology>
    </subcellularLocation>
</comment>
<feature type="transmembrane region" description="Helical" evidence="5">
    <location>
        <begin position="269"/>
        <end position="288"/>
    </location>
</feature>
<feature type="transmembrane region" description="Helical" evidence="5">
    <location>
        <begin position="108"/>
        <end position="128"/>
    </location>
</feature>
<keyword evidence="2 5" id="KW-0812">Transmembrane</keyword>
<evidence type="ECO:0000256" key="1">
    <source>
        <dbReference type="ARBA" id="ARBA00004141"/>
    </source>
</evidence>
<dbReference type="GO" id="GO:0022857">
    <property type="term" value="F:transmembrane transporter activity"/>
    <property type="evidence" value="ECO:0007669"/>
    <property type="project" value="InterPro"/>
</dbReference>
<dbReference type="InterPro" id="IPR011701">
    <property type="entry name" value="MFS"/>
</dbReference>
<reference evidence="6 7" key="2">
    <citation type="submission" date="2018-11" db="EMBL/GenBank/DDBJ databases">
        <authorList>
            <consortium name="Pathogen Informatics"/>
        </authorList>
    </citation>
    <scope>NUCLEOTIDE SEQUENCE [LARGE SCALE GENOMIC DNA]</scope>
    <source>
        <strain evidence="6 7">Costa Rica</strain>
    </source>
</reference>
<dbReference type="PANTHER" id="PTHR10924:SF30">
    <property type="entry name" value="MFS DOMAIN-CONTAINING PROTEIN"/>
    <property type="match status" value="1"/>
</dbReference>
<evidence type="ECO:0000313" key="7">
    <source>
        <dbReference type="Proteomes" id="UP000267027"/>
    </source>
</evidence>